<name>A0ABT5X5E7_9EURY</name>
<gene>
    <name evidence="1" type="ORF">P0O15_01850</name>
</gene>
<sequence length="188" mass="21424">MLEVEFDPEVVEKRERGKDIIEGNQAVDSDLTEEKAIQIWSDVSNLVMDLTKISNGISFAARLLDLNEVKFGEEVGNRLDDPIAQVLVDPEEIDDGWTIRTTAVLTFKPMGDIYIDEFSTTLLDDIDEEFKESYYQEFVKIQCMADIVLNLMDSSSGKMEREDFTNKCVTKKNYDEDVLVIDGTDTSR</sequence>
<reference evidence="1 2" key="1">
    <citation type="submission" date="2023-03" db="EMBL/GenBank/DDBJ databases">
        <title>WGS of Methanotrichaceae archaeon Mx.</title>
        <authorList>
            <person name="Sorokin D.Y."/>
            <person name="Merkel A.Y."/>
        </authorList>
    </citation>
    <scope>NUCLEOTIDE SEQUENCE [LARGE SCALE GENOMIC DNA]</scope>
    <source>
        <strain evidence="1 2">Mx</strain>
    </source>
</reference>
<dbReference type="Proteomes" id="UP001220010">
    <property type="component" value="Unassembled WGS sequence"/>
</dbReference>
<evidence type="ECO:0000313" key="2">
    <source>
        <dbReference type="Proteomes" id="UP001220010"/>
    </source>
</evidence>
<comment type="caution">
    <text evidence="1">The sequence shown here is derived from an EMBL/GenBank/DDBJ whole genome shotgun (WGS) entry which is preliminary data.</text>
</comment>
<accession>A0ABT5X5E7</accession>
<organism evidence="1 2">
    <name type="scientific">Candidatus Methanocrinis natronophilus</name>
    <dbReference type="NCBI Taxonomy" id="3033396"/>
    <lineage>
        <taxon>Archaea</taxon>
        <taxon>Methanobacteriati</taxon>
        <taxon>Methanobacteriota</taxon>
        <taxon>Stenosarchaea group</taxon>
        <taxon>Methanomicrobia</taxon>
        <taxon>Methanotrichales</taxon>
        <taxon>Methanotrichaceae</taxon>
        <taxon>Methanocrinis</taxon>
    </lineage>
</organism>
<keyword evidence="2" id="KW-1185">Reference proteome</keyword>
<dbReference type="RefSeq" id="WP_316965683.1">
    <property type="nucleotide sequence ID" value="NZ_JARFPK010000005.1"/>
</dbReference>
<proteinExistence type="predicted"/>
<dbReference type="EMBL" id="JARFPK010000005">
    <property type="protein sequence ID" value="MDF0589923.1"/>
    <property type="molecule type" value="Genomic_DNA"/>
</dbReference>
<evidence type="ECO:0000313" key="1">
    <source>
        <dbReference type="EMBL" id="MDF0589923.1"/>
    </source>
</evidence>
<protein>
    <submittedName>
        <fullName evidence="1">Uncharacterized protein</fullName>
    </submittedName>
</protein>